<keyword evidence="3" id="KW-0804">Transcription</keyword>
<dbReference type="OrthoDB" id="9793451at2"/>
<keyword evidence="6" id="KW-1185">Reference proteome</keyword>
<dbReference type="InterPro" id="IPR037923">
    <property type="entry name" value="HTH-like"/>
</dbReference>
<dbReference type="AlphaFoldDB" id="A0A1I1LNB8"/>
<dbReference type="SUPFAM" id="SSF46689">
    <property type="entry name" value="Homeodomain-like"/>
    <property type="match status" value="1"/>
</dbReference>
<proteinExistence type="predicted"/>
<dbReference type="GO" id="GO:0043565">
    <property type="term" value="F:sequence-specific DNA binding"/>
    <property type="evidence" value="ECO:0007669"/>
    <property type="project" value="InterPro"/>
</dbReference>
<dbReference type="SMART" id="SM00342">
    <property type="entry name" value="HTH_ARAC"/>
    <property type="match status" value="1"/>
</dbReference>
<feature type="domain" description="HTH araC/xylS-type" evidence="4">
    <location>
        <begin position="185"/>
        <end position="283"/>
    </location>
</feature>
<evidence type="ECO:0000313" key="5">
    <source>
        <dbReference type="EMBL" id="SFC74475.1"/>
    </source>
</evidence>
<keyword evidence="2" id="KW-0238">DNA-binding</keyword>
<name>A0A1I1LNB8_9FLAO</name>
<reference evidence="6" key="1">
    <citation type="submission" date="2016-10" db="EMBL/GenBank/DDBJ databases">
        <authorList>
            <person name="Varghese N."/>
            <person name="Submissions S."/>
        </authorList>
    </citation>
    <scope>NUCLEOTIDE SEQUENCE [LARGE SCALE GENOMIC DNA]</scope>
    <source>
        <strain evidence="6">CGMCC 1.10370</strain>
    </source>
</reference>
<keyword evidence="1" id="KW-0805">Transcription regulation</keyword>
<dbReference type="Gene3D" id="1.10.10.60">
    <property type="entry name" value="Homeodomain-like"/>
    <property type="match status" value="1"/>
</dbReference>
<evidence type="ECO:0000256" key="2">
    <source>
        <dbReference type="ARBA" id="ARBA00023125"/>
    </source>
</evidence>
<evidence type="ECO:0000256" key="3">
    <source>
        <dbReference type="ARBA" id="ARBA00023163"/>
    </source>
</evidence>
<dbReference type="Proteomes" id="UP000199672">
    <property type="component" value="Unassembled WGS sequence"/>
</dbReference>
<dbReference type="PROSITE" id="PS01124">
    <property type="entry name" value="HTH_ARAC_FAMILY_2"/>
    <property type="match status" value="1"/>
</dbReference>
<dbReference type="PANTHER" id="PTHR43280:SF32">
    <property type="entry name" value="TRANSCRIPTIONAL REGULATORY PROTEIN"/>
    <property type="match status" value="1"/>
</dbReference>
<gene>
    <name evidence="5" type="ORF">SAMN05216297_102114</name>
</gene>
<dbReference type="InterPro" id="IPR009057">
    <property type="entry name" value="Homeodomain-like_sf"/>
</dbReference>
<dbReference type="GO" id="GO:0003700">
    <property type="term" value="F:DNA-binding transcription factor activity"/>
    <property type="evidence" value="ECO:0007669"/>
    <property type="project" value="InterPro"/>
</dbReference>
<organism evidence="5 6">
    <name type="scientific">Flavobacterium phragmitis</name>
    <dbReference type="NCBI Taxonomy" id="739143"/>
    <lineage>
        <taxon>Bacteria</taxon>
        <taxon>Pseudomonadati</taxon>
        <taxon>Bacteroidota</taxon>
        <taxon>Flavobacteriia</taxon>
        <taxon>Flavobacteriales</taxon>
        <taxon>Flavobacteriaceae</taxon>
        <taxon>Flavobacterium</taxon>
    </lineage>
</organism>
<dbReference type="STRING" id="739143.SAMN05216297_102114"/>
<sequence>MKRFKFLKNKYKAELLIDTGTYRDIPYYFFESELHDTDFYEIIFFSKGNGILELDQQRIEISDHTVIFISPFQKRKWFLDKTKIECSFLFFQDSFLSDFFSDKLFTFRLQYFYNKTKPLSIKVSDDFFSQLENIIGELLAEIKTFRSDSDHLIRALLYAVLIKLNRAYASHYLLCCETENNSTAFMFKEILQKQVRRTRNIDYYARQLGISRVTLNKCIKKQFGVTVSEMVNEFILFEIKSLLCYTRLNVNEISYRLEFSQANHLTRFFKAQTGTSPKEFRNAYQNGSSVI</sequence>
<evidence type="ECO:0000259" key="4">
    <source>
        <dbReference type="PROSITE" id="PS01124"/>
    </source>
</evidence>
<dbReference type="EMBL" id="FOMH01000002">
    <property type="protein sequence ID" value="SFC74475.1"/>
    <property type="molecule type" value="Genomic_DNA"/>
</dbReference>
<dbReference type="PANTHER" id="PTHR43280">
    <property type="entry name" value="ARAC-FAMILY TRANSCRIPTIONAL REGULATOR"/>
    <property type="match status" value="1"/>
</dbReference>
<dbReference type="RefSeq" id="WP_091490879.1">
    <property type="nucleotide sequence ID" value="NZ_FOMH01000002.1"/>
</dbReference>
<accession>A0A1I1LNB8</accession>
<protein>
    <submittedName>
        <fullName evidence="5">Transcriptional regulator</fullName>
    </submittedName>
</protein>
<dbReference type="InterPro" id="IPR018060">
    <property type="entry name" value="HTH_AraC"/>
</dbReference>
<evidence type="ECO:0000256" key="1">
    <source>
        <dbReference type="ARBA" id="ARBA00023015"/>
    </source>
</evidence>
<dbReference type="SUPFAM" id="SSF51215">
    <property type="entry name" value="Regulatory protein AraC"/>
    <property type="match status" value="1"/>
</dbReference>
<evidence type="ECO:0000313" key="6">
    <source>
        <dbReference type="Proteomes" id="UP000199672"/>
    </source>
</evidence>
<dbReference type="Pfam" id="PF12833">
    <property type="entry name" value="HTH_18"/>
    <property type="match status" value="1"/>
</dbReference>